<organism evidence="1 2">
    <name type="scientific">Thalassiosira pseudonana</name>
    <name type="common">Marine diatom</name>
    <name type="synonym">Cyclotella nana</name>
    <dbReference type="NCBI Taxonomy" id="35128"/>
    <lineage>
        <taxon>Eukaryota</taxon>
        <taxon>Sar</taxon>
        <taxon>Stramenopiles</taxon>
        <taxon>Ochrophyta</taxon>
        <taxon>Bacillariophyta</taxon>
        <taxon>Coscinodiscophyceae</taxon>
        <taxon>Thalassiosirophycidae</taxon>
        <taxon>Thalassiosirales</taxon>
        <taxon>Thalassiosiraceae</taxon>
        <taxon>Thalassiosira</taxon>
    </lineage>
</organism>
<proteinExistence type="predicted"/>
<sequence>MRQKSAYGPHTKNHNAMVSYDEILTEAGFSQAAIREVREGKLHYGGSLDAASDTELSVKLAFRVDAKLENVKELFLRFPKKKEFDDTVEELGMIAADGGDGSLDDFAGIKLDKNAITLDKLYQNAAPGSDLNLSKDEIDKFKKLGKKASHEDIEKCLRQILLDRFHAYKKDGLSGIKPYARSKKEFSSGNELKYQIEVGPILKKHSPIFHKYAMEYPNNKPDGAEESFFWVNSIIDEKPTIALVHRLGMPQDGGWVYLERHFYISRSHNCLQGIGAALPVDDGAVVFYATRTSTDQVSGFGGAAKRTIGNRIMGGRMAANFERARQVVVTAKELDMLKL</sequence>
<name>B8C2B8_THAPS</name>
<dbReference type="RefSeq" id="XP_002290170.1">
    <property type="nucleotide sequence ID" value="XM_002290134.1"/>
</dbReference>
<dbReference type="PaxDb" id="35128-Thaps22645"/>
<protein>
    <submittedName>
        <fullName evidence="1">Uncharacterized protein</fullName>
    </submittedName>
</protein>
<dbReference type="eggNOG" id="ENOG502T4ED">
    <property type="taxonomic scope" value="Eukaryota"/>
</dbReference>
<accession>B8C2B8</accession>
<dbReference type="HOGENOM" id="CLU_818423_0_0_1"/>
<gene>
    <name evidence="1" type="ORF">THAPSDRAFT_22645</name>
</gene>
<dbReference type="OMA" id="FYVGHSY"/>
<reference evidence="1 2" key="1">
    <citation type="journal article" date="2004" name="Science">
        <title>The genome of the diatom Thalassiosira pseudonana: ecology, evolution, and metabolism.</title>
        <authorList>
            <person name="Armbrust E.V."/>
            <person name="Berges J.A."/>
            <person name="Bowler C."/>
            <person name="Green B.R."/>
            <person name="Martinez D."/>
            <person name="Putnam N.H."/>
            <person name="Zhou S."/>
            <person name="Allen A.E."/>
            <person name="Apt K.E."/>
            <person name="Bechner M."/>
            <person name="Brzezinski M.A."/>
            <person name="Chaal B.K."/>
            <person name="Chiovitti A."/>
            <person name="Davis A.K."/>
            <person name="Demarest M.S."/>
            <person name="Detter J.C."/>
            <person name="Glavina T."/>
            <person name="Goodstein D."/>
            <person name="Hadi M.Z."/>
            <person name="Hellsten U."/>
            <person name="Hildebrand M."/>
            <person name="Jenkins B.D."/>
            <person name="Jurka J."/>
            <person name="Kapitonov V.V."/>
            <person name="Kroger N."/>
            <person name="Lau W.W."/>
            <person name="Lane T.W."/>
            <person name="Larimer F.W."/>
            <person name="Lippmeier J.C."/>
            <person name="Lucas S."/>
            <person name="Medina M."/>
            <person name="Montsant A."/>
            <person name="Obornik M."/>
            <person name="Parker M.S."/>
            <person name="Palenik B."/>
            <person name="Pazour G.J."/>
            <person name="Richardson P.M."/>
            <person name="Rynearson T.A."/>
            <person name="Saito M.A."/>
            <person name="Schwartz D.C."/>
            <person name="Thamatrakoln K."/>
            <person name="Valentin K."/>
            <person name="Vardi A."/>
            <person name="Wilkerson F.P."/>
            <person name="Rokhsar D.S."/>
        </authorList>
    </citation>
    <scope>NUCLEOTIDE SEQUENCE [LARGE SCALE GENOMIC DNA]</scope>
    <source>
        <strain evidence="1 2">CCMP1335</strain>
    </source>
</reference>
<dbReference type="GeneID" id="7446411"/>
<evidence type="ECO:0000313" key="1">
    <source>
        <dbReference type="EMBL" id="EED91922.1"/>
    </source>
</evidence>
<dbReference type="EMBL" id="CM000642">
    <property type="protein sequence ID" value="EED91922.1"/>
    <property type="molecule type" value="Genomic_DNA"/>
</dbReference>
<reference evidence="1 2" key="2">
    <citation type="journal article" date="2008" name="Nature">
        <title>The Phaeodactylum genome reveals the evolutionary history of diatom genomes.</title>
        <authorList>
            <person name="Bowler C."/>
            <person name="Allen A.E."/>
            <person name="Badger J.H."/>
            <person name="Grimwood J."/>
            <person name="Jabbari K."/>
            <person name="Kuo A."/>
            <person name="Maheswari U."/>
            <person name="Martens C."/>
            <person name="Maumus F."/>
            <person name="Otillar R.P."/>
            <person name="Rayko E."/>
            <person name="Salamov A."/>
            <person name="Vandepoele K."/>
            <person name="Beszteri B."/>
            <person name="Gruber A."/>
            <person name="Heijde M."/>
            <person name="Katinka M."/>
            <person name="Mock T."/>
            <person name="Valentin K."/>
            <person name="Verret F."/>
            <person name="Berges J.A."/>
            <person name="Brownlee C."/>
            <person name="Cadoret J.P."/>
            <person name="Chiovitti A."/>
            <person name="Choi C.J."/>
            <person name="Coesel S."/>
            <person name="De Martino A."/>
            <person name="Detter J.C."/>
            <person name="Durkin C."/>
            <person name="Falciatore A."/>
            <person name="Fournet J."/>
            <person name="Haruta M."/>
            <person name="Huysman M.J."/>
            <person name="Jenkins B.D."/>
            <person name="Jiroutova K."/>
            <person name="Jorgensen R.E."/>
            <person name="Joubert Y."/>
            <person name="Kaplan A."/>
            <person name="Kroger N."/>
            <person name="Kroth P.G."/>
            <person name="La Roche J."/>
            <person name="Lindquist E."/>
            <person name="Lommer M."/>
            <person name="Martin-Jezequel V."/>
            <person name="Lopez P.J."/>
            <person name="Lucas S."/>
            <person name="Mangogna M."/>
            <person name="McGinnis K."/>
            <person name="Medlin L.K."/>
            <person name="Montsant A."/>
            <person name="Oudot-Le Secq M.P."/>
            <person name="Napoli C."/>
            <person name="Obornik M."/>
            <person name="Parker M.S."/>
            <person name="Petit J.L."/>
            <person name="Porcel B.M."/>
            <person name="Poulsen N."/>
            <person name="Robison M."/>
            <person name="Rychlewski L."/>
            <person name="Rynearson T.A."/>
            <person name="Schmutz J."/>
            <person name="Shapiro H."/>
            <person name="Siaut M."/>
            <person name="Stanley M."/>
            <person name="Sussman M.R."/>
            <person name="Taylor A.R."/>
            <person name="Vardi A."/>
            <person name="von Dassow P."/>
            <person name="Vyverman W."/>
            <person name="Willis A."/>
            <person name="Wyrwicz L.S."/>
            <person name="Rokhsar D.S."/>
            <person name="Weissenbach J."/>
            <person name="Armbrust E.V."/>
            <person name="Green B.R."/>
            <person name="Van de Peer Y."/>
            <person name="Grigoriev I.V."/>
        </authorList>
    </citation>
    <scope>NUCLEOTIDE SEQUENCE [LARGE SCALE GENOMIC DNA]</scope>
    <source>
        <strain evidence="1 2">CCMP1335</strain>
    </source>
</reference>
<keyword evidence="2" id="KW-1185">Reference proteome</keyword>
<evidence type="ECO:0000313" key="2">
    <source>
        <dbReference type="Proteomes" id="UP000001449"/>
    </source>
</evidence>
<dbReference type="KEGG" id="tps:THAPSDRAFT_22645"/>
<dbReference type="Proteomes" id="UP000001449">
    <property type="component" value="Chromosome 5"/>
</dbReference>
<dbReference type="InParanoid" id="B8C2B8"/>
<dbReference type="AlphaFoldDB" id="B8C2B8"/>